<dbReference type="InterPro" id="IPR000601">
    <property type="entry name" value="PKD_dom"/>
</dbReference>
<organism evidence="20 21">
    <name type="scientific">Pelodiscus sinensis</name>
    <name type="common">Chinese softshell turtle</name>
    <name type="synonym">Trionyx sinensis</name>
    <dbReference type="NCBI Taxonomy" id="13735"/>
    <lineage>
        <taxon>Eukaryota</taxon>
        <taxon>Metazoa</taxon>
        <taxon>Chordata</taxon>
        <taxon>Craniata</taxon>
        <taxon>Vertebrata</taxon>
        <taxon>Euteleostomi</taxon>
        <taxon>Archelosauria</taxon>
        <taxon>Testudinata</taxon>
        <taxon>Testudines</taxon>
        <taxon>Cryptodira</taxon>
        <taxon>Trionychia</taxon>
        <taxon>Trionychidae</taxon>
        <taxon>Pelodiscus</taxon>
    </lineage>
</organism>
<dbReference type="SUPFAM" id="SSF52058">
    <property type="entry name" value="L domain-like"/>
    <property type="match status" value="1"/>
</dbReference>
<comment type="caution">
    <text evidence="13">Lacks conserved residue(s) required for the propagation of feature annotation.</text>
</comment>
<dbReference type="EMBL" id="AGCU01173996">
    <property type="status" value="NOT_ANNOTATED_CDS"/>
    <property type="molecule type" value="Genomic_DNA"/>
</dbReference>
<evidence type="ECO:0000256" key="7">
    <source>
        <dbReference type="ARBA" id="ARBA00022989"/>
    </source>
</evidence>
<evidence type="ECO:0000256" key="3">
    <source>
        <dbReference type="ARBA" id="ARBA00007200"/>
    </source>
</evidence>
<dbReference type="PROSITE" id="PS51111">
    <property type="entry name" value="REJ"/>
    <property type="match status" value="1"/>
</dbReference>
<dbReference type="GO" id="GO:0006816">
    <property type="term" value="P:calcium ion transport"/>
    <property type="evidence" value="ECO:0007669"/>
    <property type="project" value="TreeGrafter"/>
</dbReference>
<feature type="transmembrane region" description="Helical" evidence="14">
    <location>
        <begin position="3416"/>
        <end position="3442"/>
    </location>
</feature>
<keyword evidence="8" id="KW-0969">Cilium</keyword>
<dbReference type="GO" id="GO:0005261">
    <property type="term" value="F:monoatomic cation channel activity"/>
    <property type="evidence" value="ECO:0007669"/>
    <property type="project" value="TreeGrafter"/>
</dbReference>
<dbReference type="Pfam" id="PF08016">
    <property type="entry name" value="PKD_channel"/>
    <property type="match status" value="1"/>
</dbReference>
<dbReference type="InterPro" id="IPR014010">
    <property type="entry name" value="REJ_dom"/>
</dbReference>
<dbReference type="SMART" id="SM00034">
    <property type="entry name" value="CLECT"/>
    <property type="match status" value="1"/>
</dbReference>
<feature type="domain" description="PKD" evidence="16">
    <location>
        <begin position="1197"/>
        <end position="1267"/>
    </location>
</feature>
<dbReference type="InterPro" id="IPR035986">
    <property type="entry name" value="PKD_dom_sf"/>
</dbReference>
<name>K7FA56_PELSI</name>
<keyword evidence="9 14" id="KW-0472">Membrane</keyword>
<feature type="domain" description="PKD" evidence="16">
    <location>
        <begin position="963"/>
        <end position="1023"/>
    </location>
</feature>
<keyword evidence="11" id="KW-0325">Glycoprotein</keyword>
<evidence type="ECO:0000256" key="12">
    <source>
        <dbReference type="ARBA" id="ARBA00023273"/>
    </source>
</evidence>
<feature type="domain" description="PKD" evidence="16">
    <location>
        <begin position="1453"/>
        <end position="1526"/>
    </location>
</feature>
<feature type="transmembrane region" description="Helical" evidence="14">
    <location>
        <begin position="3896"/>
        <end position="3914"/>
    </location>
</feature>
<dbReference type="InterPro" id="IPR036392">
    <property type="entry name" value="PLAT/LH2_dom_sf"/>
</dbReference>
<dbReference type="GeneTree" id="ENSGT00940000158702"/>
<dbReference type="EMBL" id="AGCU01173997">
    <property type="status" value="NOT_ANNOTATED_CDS"/>
    <property type="molecule type" value="Genomic_DNA"/>
</dbReference>
<feature type="domain" description="PKD" evidence="16">
    <location>
        <begin position="1376"/>
        <end position="1442"/>
    </location>
</feature>
<dbReference type="HOGENOM" id="CLU_000173_0_0_1"/>
<dbReference type="GO" id="GO:0005886">
    <property type="term" value="C:plasma membrane"/>
    <property type="evidence" value="ECO:0007669"/>
    <property type="project" value="UniProtKB-SubCell"/>
</dbReference>
<keyword evidence="21" id="KW-1185">Reference proteome</keyword>
<reference evidence="20" key="3">
    <citation type="submission" date="2025-08" db="UniProtKB">
        <authorList>
            <consortium name="Ensembl"/>
        </authorList>
    </citation>
    <scope>IDENTIFICATION</scope>
</reference>
<dbReference type="EMBL" id="AGCU01173993">
    <property type="status" value="NOT_ANNOTATED_CDS"/>
    <property type="molecule type" value="Genomic_DNA"/>
</dbReference>
<dbReference type="SUPFAM" id="SSF56436">
    <property type="entry name" value="C-type lectin-like"/>
    <property type="match status" value="1"/>
</dbReference>
<reference evidence="21" key="2">
    <citation type="journal article" date="2013" name="Nat. Genet.">
        <title>The draft genomes of soft-shell turtle and green sea turtle yield insights into the development and evolution of the turtle-specific body plan.</title>
        <authorList>
            <person name="Wang Z."/>
            <person name="Pascual-Anaya J."/>
            <person name="Zadissa A."/>
            <person name="Li W."/>
            <person name="Niimura Y."/>
            <person name="Huang Z."/>
            <person name="Li C."/>
            <person name="White S."/>
            <person name="Xiong Z."/>
            <person name="Fang D."/>
            <person name="Wang B."/>
            <person name="Ming Y."/>
            <person name="Chen Y."/>
            <person name="Zheng Y."/>
            <person name="Kuraku S."/>
            <person name="Pignatelli M."/>
            <person name="Herrero J."/>
            <person name="Beal K."/>
            <person name="Nozawa M."/>
            <person name="Li Q."/>
            <person name="Wang J."/>
            <person name="Zhang H."/>
            <person name="Yu L."/>
            <person name="Shigenobu S."/>
            <person name="Wang J."/>
            <person name="Liu J."/>
            <person name="Flicek P."/>
            <person name="Searle S."/>
            <person name="Wang J."/>
            <person name="Kuratani S."/>
            <person name="Yin Y."/>
            <person name="Aken B."/>
            <person name="Zhang G."/>
            <person name="Irie N."/>
        </authorList>
    </citation>
    <scope>NUCLEOTIDE SEQUENCE [LARGE SCALE GENOMIC DNA]</scope>
    <source>
        <strain evidence="21">Daiwa-1</strain>
    </source>
</reference>
<dbReference type="Gene3D" id="3.80.10.10">
    <property type="entry name" value="Ribonuclease Inhibitor"/>
    <property type="match status" value="1"/>
</dbReference>
<dbReference type="InterPro" id="IPR000203">
    <property type="entry name" value="GPS"/>
</dbReference>
<dbReference type="SMART" id="SM00308">
    <property type="entry name" value="LH2"/>
    <property type="match status" value="1"/>
</dbReference>
<dbReference type="PROSITE" id="PS50093">
    <property type="entry name" value="PKD"/>
    <property type="match status" value="10"/>
</dbReference>
<keyword evidence="4" id="KW-1003">Cell membrane</keyword>
<evidence type="ECO:0000256" key="10">
    <source>
        <dbReference type="ARBA" id="ARBA00023157"/>
    </source>
</evidence>
<dbReference type="CDD" id="cd01752">
    <property type="entry name" value="PLAT_polycystin"/>
    <property type="match status" value="1"/>
</dbReference>
<feature type="domain" description="PKD" evidence="16">
    <location>
        <begin position="1041"/>
        <end position="1111"/>
    </location>
</feature>
<dbReference type="Proteomes" id="UP000007267">
    <property type="component" value="Unassembled WGS sequence"/>
</dbReference>
<feature type="domain" description="PKD" evidence="16">
    <location>
        <begin position="1300"/>
        <end position="1356"/>
    </location>
</feature>
<evidence type="ECO:0000256" key="14">
    <source>
        <dbReference type="SAM" id="Phobius"/>
    </source>
</evidence>
<accession>K7FA56</accession>
<dbReference type="PROSITE" id="PS50095">
    <property type="entry name" value="PLAT"/>
    <property type="match status" value="1"/>
</dbReference>
<dbReference type="Ensembl" id="ENSPSIT00000004944.1">
    <property type="protein sequence ID" value="ENSPSIP00000004916.1"/>
    <property type="gene ID" value="ENSPSIG00000004532.1"/>
</dbReference>
<evidence type="ECO:0000256" key="9">
    <source>
        <dbReference type="ARBA" id="ARBA00023136"/>
    </source>
</evidence>
<dbReference type="InterPro" id="IPR032675">
    <property type="entry name" value="LRR_dom_sf"/>
</dbReference>
<dbReference type="InterPro" id="IPR018378">
    <property type="entry name" value="C-type_lectin_CS"/>
</dbReference>
<evidence type="ECO:0008006" key="22">
    <source>
        <dbReference type="Google" id="ProtNLM"/>
    </source>
</evidence>
<dbReference type="PROSITE" id="PS51212">
    <property type="entry name" value="WSC"/>
    <property type="match status" value="1"/>
</dbReference>
<dbReference type="InterPro" id="IPR016187">
    <property type="entry name" value="CTDL_fold"/>
</dbReference>
<feature type="transmembrane region" description="Helical" evidence="14">
    <location>
        <begin position="3773"/>
        <end position="3790"/>
    </location>
</feature>
<feature type="transmembrane region" description="Helical" evidence="14">
    <location>
        <begin position="3190"/>
        <end position="3212"/>
    </location>
</feature>
<proteinExistence type="inferred from homology"/>
<comment type="subcellular location">
    <subcellularLocation>
        <location evidence="2">Cell membrane</location>
        <topology evidence="2">Multi-pass membrane protein</topology>
    </subcellularLocation>
    <subcellularLocation>
        <location evidence="1">Cell projection</location>
        <location evidence="1">Cilium</location>
    </subcellularLocation>
</comment>
<evidence type="ECO:0000259" key="19">
    <source>
        <dbReference type="PROSITE" id="PS51212"/>
    </source>
</evidence>
<dbReference type="InterPro" id="IPR002889">
    <property type="entry name" value="WSC_carb-bd"/>
</dbReference>
<dbReference type="EMBL" id="AGCU01173999">
    <property type="status" value="NOT_ANNOTATED_CDS"/>
    <property type="molecule type" value="Genomic_DNA"/>
</dbReference>
<dbReference type="SMART" id="SM00303">
    <property type="entry name" value="GPS"/>
    <property type="match status" value="1"/>
</dbReference>
<dbReference type="GO" id="GO:0005929">
    <property type="term" value="C:cilium"/>
    <property type="evidence" value="ECO:0007669"/>
    <property type="project" value="UniProtKB-SubCell"/>
</dbReference>
<sequence length="4129" mass="452194">DLSYNCIHTIEEGAFHHLGRLQSLKLVSNSLVCSCSLRWLVAWVREKRPLMSDAEMFHCFQPTASSSIGLLEADFSALTCADDFISCVKDPETMRDTVLHYSDLHPGTQSQASCHALCYQKAHTHYGLDLEDRCLCGSLGSKVAMECGKVCSNEIQSQVCNKTVVHAVYPVQVSLSLSAPPHYSLHEVIEFTTETLLPETLYAWDFGDGGQQFSSSGPRAQHMYALPGNYVVVVRAQVGGRSVLHRAAVSVVLPVGPVGIECPRAVGRGESVHIWIHSQQGTDLSVLWRRKTPSGQEMRVYESSCPQGGRLHLQNLNCYWLNPAKETWQAARRLCQGIPGADLAIVRTQEVQSFLQETFPGAGAVWIGLSSMGSMRWVDGSLLGSFQNWAPVGRPEGKESCVQMHLLDPGGLWSSRPCSAKSSFLCERRAGGTVPPADPWDPDVFLTGVPVFSGVYDVRNLSTEQLPPLLNPDGIELMLFPGLWFSHAGALVSIDFGVQGTKKPVQVRFQILRPPLSFHPPPPPPRLSPSLSFSLYPQMNSQRSVVSTRPCCFPMQQWCPLREGCLNISSPCSSYAFENMTSNILPIPSPPRYSGTPPVYSPVAEPPPHAEVLLPREEFLVYPDDIIGIQHNAAVNSLLQCPQSSHSPWRQSYISLMKDGWWEGSIGSFSHPTWVDHVVCDLRVTFVDVARSFAAMPLLARHLEPGAYTYTATVRNAISSRQVDCTVQVQTKVSGLQIIHPALASGKLHVASKRETLIVVKILSGCSAAAHWTAPVNRAGVLFEATCPGSLTARVPACHRDTADTWFSSALLRMEEPRTETLNVLVANEISSQKLSVKIQSYDAIEGLRVVPHGPRRMLVDVSQVFSAELAQGSSVSYSWVIDNMDMFAYKGQTYSIKFKRPATYQLKLRAENPVSSQVVEVALTAEAMNPLANPEIVGLPGVVAVDTPQMLVFRVEVDTAMEVTVRWGFGDGSPKVESLLSPPYDSQLSRPDPQGERVQVLARVTHTYTQPGNYSVTAEAVNKYDRVEQVARVHAVCPIASVTIRVTPASPLVNEVTQFEALPRPSPYGIVYSWNFNDGSPTQVGVNLRVRHSFEKSGVYNVLLRASGAATVINAVLDSGTDVLWTFNMGDGSVHGNLNLSFVSHTFAKEGNYTVTVTAHNAATSTHVSTIAEVYQLQITDILAPSCLSTGELTHFQAALTGPSKGVQFCWDFQDGSPSSIRLGDPTVFHSYPVAGHYQLNLTVRGTVSIASRQLAICVEDQIRSVKLTVPTLAVALGEPMSFQAEVVPVPDPQHQYWYHWDFGIGEDPVTSGSPEITFIYLEGGLYRVSVSVWNTVSRKNASADILAQRAVGTISILHSGETGSFLALGTSYLFMAEVPSDSAATFLWNFGDSSPPQAGQSASHTYHVAGDVTVTVTGENQVSQKSASLDVTVLAPVWRLTLSTEQPVCEVRQEVTFHASLAVGDQVRYHWAIGEPRDFQKGAAMFSHAFPATGVFVVFVTAENAVSTEKANVTVEVQERAQGLQIHSGNVVQGRYLASAELFVLTAEVTQGSNLTFCWVISQGPRRVFTTTGRSLTFCYNASGELLVEVRARNLLGEVSAGLALQVMERASGVQVQAASGSVAVGKPVNLSVSVTSGTDLLYSWHLEEHAQPLLTNSSSLSYTYSTLGSKLVFVTVSNVLGSTNGSTELRVQEPVSRVSFTVEGNTPPFFLMSNTSRQLWGSGATGSDVTWEWKLQGKEKQPLFRGQNISCEFSEAGVYQVDLHAWNDISWHALAVQDPVAGLAVEVDRRDVCTDDRVVFVLHLQRGTNASFALTVPSLGLSQDIRGGTHHFSFPEAGSHRVLVSASNNVSMEVAFVVVQVLEKVRGLHIPNCCPAILESNKELTLRAQVRAGENVTFFWVFDLPGYPAHEAAGQQVGYMPPGAGNLTIHVEARNPFCAASLAVSMVLQVPVGAATLSSNGTGAFTNQTVAFDAVAGGSDLRSTWQFGDSEETFASGGAERVFHRYGRAGDFAVEVKLYNEVSFVLVQTMVTVRELACDRPIVRLVEPPSSVPKSRTSYFEASVDLKGCTAYRALYLWEVFDSPGCEQLEEADRVSLPHVDMFSPSLTLPKLSLVIGTHCLRFTVSLQHTPLARTLSRLIAVLPSKLVPIIQGGSWRSWSAHRDLVLDGSGSYDPDVGTDADPSLEYHWGCVDTLYLELGPCQIHSNSGASITIPRTGLCTGAGYRFILPASVAQTVWIQPSQILPVAIECRSCSALSSYEISRSIHVKLAGQCRSCGNRTVYKWTAQSSDGQPVTLDHVTTSTGDSNRDLVIRQGALQDGVNYTFTLSASEPGGELQGASSISLTPNNPPRGGVCTLTPEHNLYLLETPVSYQCTGWRDDDSSPVQLIYTLTAERCSPEGRHCQAFTLYRGIQSSFSIFLPAATSGSLSTVHVLVELEDSQGAKTLALNRTLTLVMPVLPGDFLSVTSWLKNKSQSELWGVVQQGNPQEVIPYSLALITVLNQHSGSQGEEELRDRIGIRNNVTAALASLRVSSVKEVAQLSAALQPCVAFPGELSPESQARILAAAQRMIDVISTETEEGHETPTSAGSSILGILGSMLSALDMAPHLPVSGALGLSTALSAFHLTRALMKSLMRSRVLNEETLSLSVSEIRTQGKRADSPNLLCLVPSERCLFSVPSAVAGQLAGSQEVVQVLMDISVNPFPFNYYANSSISTRLALLEFTTPGGAPIPVSSLSGEQAIGLRLPTGQQEQRRSPPTLILIPPGESVTFTVRASAGSRAEGVHIHIGVTVQEGFDPSEETEPSIRFYGHYVPAPSEFHYAWKEEMIFDSLQAGSDREVTLLLSSPHRFNRTLHEYHVNITNSFSQASASAAITVFASLCQYFHFPSMQWSTEGLSPTAATSQKEIVCLTEHLTVFGASLFVPPHSILFLPPVPHGQGDAPLVVITCCVLVAIYLGLVLIAHKLDDIDITRVGIIPRCGQAGRYKYWVMVKTGWKRGSGTTAHVGISLYGLNKSGSRHLDKGWAFQRNNQDIFQVETDANLGEIWKIRIWHDNTGLDPSWYLQHVIVWDRQTDHMYFFLVDDWLSVENEKNEGLVEKEVLAACPQELKCFSRVFPAQLRLGFSDWHMWLSVWGRCPHSRFTRVQRITCCMLAVYLFLATCVLWYGAVSTEGNSVPLGSQASVTAESIAVGMVVALVVFPIQLLFTFIFRRTRSKVVVEDPDPPVQDAQTVEMDVCLEHSDLGSSSFLSIPGGLESIMDQSSVSCCWTRVTWGCSLSSASPLIGYLSRAVQDQTLRGAQRSSWALCEEHHPLPLHSTEEDLLNSIVAETQLNSSSGCVTSDSGRFSPRAQADLVSDIAGAWSQRGLKLAHQARYRKSLQRLGCWQPRAEQLQRPVALPAGVSRRPLEWLFPGWVLPVTYAFIFLLLAGCFTITILYGASLHDHTALMWLISSLFSFITSFVLLEPLKVLLEALRAALLTKPVDSEEEGLVEEPLVKPVPERIGKVRVPYGYGLLQAKEEARKVRALRALMRKCLTHMLFLLVVLMVNYQSCFHNPNIHLLHAAVRQAIAAPNDRGLHFSSVHSYTDTWEWIDSVLLSYLYSNPRLTLAGVPRLRQEHSAGNIPLDLGKNAGPGGTNWQPRAGIGQLSSQDSWRWISLSVREGSQSISQTMDLILFWVWGHVGVYPSNTGCWRELGNSSAQARRTLADLRASNWIDKRSRAVFLEFTQYNADVNLYVTVVLLLEFPAVRPAVPSSLILPYRMLRFGTGLDLPLALVISLLLFSVAFLLPELSLLSQEGASYLGQSRCWLQLLLALLSIAVGALHLAHLWLAEVRLEHYWGHRHAFTSFYEVALLARAQRCVSALLLAVTTLKVVRQLRFVRRWSVFGKTFQHALGDLASATLLFLLLLFVYAQCGTLVGSAATGSQPGGARAGHWLCPRRTTLPQRASICLYCSPHEAHAGWRLVSLLCIGSLFLCAIVLHSFHTVQAEMYRPAIEPQDYEMIEFFVKRFKLWMGLSKTKEFRHKVKFEGMDSLTSRSSRNSKRSCLLSAGTVFRCTSSANSSSSISSEELALPESPAPEPYNVALYLEQLPSVVSNLLDQFDRVSRVLEDVYQLERGLEQAQKRIS</sequence>
<dbReference type="InterPro" id="IPR016186">
    <property type="entry name" value="C-type_lectin-like/link_sf"/>
</dbReference>
<feature type="domain" description="PKD" evidence="16">
    <location>
        <begin position="198"/>
        <end position="236"/>
    </location>
</feature>
<evidence type="ECO:0000259" key="15">
    <source>
        <dbReference type="PROSITE" id="PS50041"/>
    </source>
</evidence>
<feature type="domain" description="PKD" evidence="16">
    <location>
        <begin position="1956"/>
        <end position="2036"/>
    </location>
</feature>
<feature type="domain" description="C-type lectin" evidence="15">
    <location>
        <begin position="314"/>
        <end position="427"/>
    </location>
</feature>
<dbReference type="STRING" id="13735.ENSPSIP00000004916"/>
<dbReference type="Gene3D" id="2.60.40.10">
    <property type="entry name" value="Immunoglobulins"/>
    <property type="match status" value="8"/>
</dbReference>
<dbReference type="EMBL" id="AGCU01174000">
    <property type="status" value="NOT_ANNOTATED_CDS"/>
    <property type="molecule type" value="Genomic_DNA"/>
</dbReference>
<keyword evidence="10" id="KW-1015">Disulfide bond</keyword>
<evidence type="ECO:0000256" key="4">
    <source>
        <dbReference type="ARBA" id="ARBA00022475"/>
    </source>
</evidence>
<evidence type="ECO:0000313" key="20">
    <source>
        <dbReference type="Ensembl" id="ENSPSIP00000004916.1"/>
    </source>
</evidence>
<dbReference type="PANTHER" id="PTHR46730">
    <property type="entry name" value="POLYCYSTIN-1"/>
    <property type="match status" value="1"/>
</dbReference>
<protein>
    <recommendedName>
        <fullName evidence="22">Polycystin 1, transient receptor potential channel interacting</fullName>
    </recommendedName>
</protein>
<evidence type="ECO:0000259" key="16">
    <source>
        <dbReference type="PROSITE" id="PS50093"/>
    </source>
</evidence>
<dbReference type="EMBL" id="AGCU01173994">
    <property type="status" value="NOT_ANNOTATED_CDS"/>
    <property type="molecule type" value="Genomic_DNA"/>
</dbReference>
<keyword evidence="6" id="KW-0677">Repeat</keyword>
<dbReference type="InterPro" id="IPR046791">
    <property type="entry name" value="Polycystin_dom"/>
</dbReference>
<dbReference type="InterPro" id="IPR001304">
    <property type="entry name" value="C-type_lectin-like"/>
</dbReference>
<evidence type="ECO:0000256" key="2">
    <source>
        <dbReference type="ARBA" id="ARBA00004651"/>
    </source>
</evidence>
<dbReference type="CDD" id="cd00146">
    <property type="entry name" value="PKD"/>
    <property type="match status" value="8"/>
</dbReference>
<evidence type="ECO:0000256" key="11">
    <source>
        <dbReference type="ARBA" id="ARBA00023180"/>
    </source>
</evidence>
<dbReference type="PANTHER" id="PTHR46730:SF2">
    <property type="entry name" value="POLYCYSTIN-1 ISOFORM X1"/>
    <property type="match status" value="1"/>
</dbReference>
<dbReference type="InterPro" id="IPR001024">
    <property type="entry name" value="PLAT/LH2_dom"/>
</dbReference>
<dbReference type="EMBL" id="AGCU01173998">
    <property type="status" value="NOT_ANNOTATED_CDS"/>
    <property type="molecule type" value="Genomic_DNA"/>
</dbReference>
<keyword evidence="7 14" id="KW-1133">Transmembrane helix</keyword>
<dbReference type="Gene3D" id="3.10.100.10">
    <property type="entry name" value="Mannose-Binding Protein A, subunit A"/>
    <property type="match status" value="1"/>
</dbReference>
<evidence type="ECO:0000259" key="17">
    <source>
        <dbReference type="PROSITE" id="PS50095"/>
    </source>
</evidence>
<dbReference type="eggNOG" id="KOG3599">
    <property type="taxonomic scope" value="Eukaryota"/>
</dbReference>
<feature type="transmembrane region" description="Helical" evidence="14">
    <location>
        <begin position="3448"/>
        <end position="3466"/>
    </location>
</feature>
<keyword evidence="5 14" id="KW-0812">Transmembrane</keyword>
<dbReference type="Pfam" id="PF20519">
    <property type="entry name" value="Polycystin_dom"/>
    <property type="match status" value="1"/>
</dbReference>
<feature type="transmembrane region" description="Helical" evidence="14">
    <location>
        <begin position="3810"/>
        <end position="3833"/>
    </location>
</feature>
<dbReference type="PRINTS" id="PR00500">
    <property type="entry name" value="POLYCYSTIN1"/>
</dbReference>
<reference evidence="20" key="4">
    <citation type="submission" date="2025-09" db="UniProtKB">
        <authorList>
            <consortium name="Ensembl"/>
        </authorList>
    </citation>
    <scope>IDENTIFICATION</scope>
</reference>
<dbReference type="Pfam" id="PF00801">
    <property type="entry name" value="PKD"/>
    <property type="match status" value="11"/>
</dbReference>
<dbReference type="SMART" id="SM00089">
    <property type="entry name" value="PKD"/>
    <property type="match status" value="13"/>
</dbReference>
<dbReference type="EMBL" id="AGCU01173995">
    <property type="status" value="NOT_ANNOTATED_CDS"/>
    <property type="molecule type" value="Genomic_DNA"/>
</dbReference>
<feature type="transmembrane region" description="Helical" evidence="14">
    <location>
        <begin position="3150"/>
        <end position="3170"/>
    </location>
</feature>
<feature type="domain" description="WSC" evidence="19">
    <location>
        <begin position="81"/>
        <end position="172"/>
    </location>
</feature>
<feature type="domain" description="PKD" evidence="16">
    <location>
        <begin position="1639"/>
        <end position="1701"/>
    </location>
</feature>
<dbReference type="Pfam" id="PF00059">
    <property type="entry name" value="Lectin_C"/>
    <property type="match status" value="1"/>
</dbReference>
<feature type="transmembrane region" description="Helical" evidence="14">
    <location>
        <begin position="2944"/>
        <end position="2965"/>
    </location>
</feature>
<evidence type="ECO:0000313" key="21">
    <source>
        <dbReference type="Proteomes" id="UP000007267"/>
    </source>
</evidence>
<dbReference type="InterPro" id="IPR042060">
    <property type="entry name" value="PLAT_polycystin1"/>
</dbReference>
<dbReference type="PROSITE" id="PS50041">
    <property type="entry name" value="C_TYPE_LECTIN_2"/>
    <property type="match status" value="1"/>
</dbReference>
<dbReference type="SUPFAM" id="SSF49723">
    <property type="entry name" value="Lipase/lipooxygenase domain (PLAT/LH2 domain)"/>
    <property type="match status" value="1"/>
</dbReference>
<feature type="transmembrane region" description="Helical" evidence="14">
    <location>
        <begin position="3966"/>
        <end position="3985"/>
    </location>
</feature>
<reference evidence="21" key="1">
    <citation type="submission" date="2011-10" db="EMBL/GenBank/DDBJ databases">
        <authorList>
            <consortium name="Soft-shell Turtle Genome Consortium"/>
        </authorList>
    </citation>
    <scope>NUCLEOTIDE SEQUENCE [LARGE SCALE GENOMIC DNA]</scope>
    <source>
        <strain evidence="21">Daiwa-1</strain>
    </source>
</reference>
<dbReference type="Pfam" id="PF01477">
    <property type="entry name" value="PLAT"/>
    <property type="match status" value="1"/>
</dbReference>
<dbReference type="InterPro" id="IPR000434">
    <property type="entry name" value="PC1"/>
</dbReference>
<evidence type="ECO:0000256" key="5">
    <source>
        <dbReference type="ARBA" id="ARBA00022692"/>
    </source>
</evidence>
<evidence type="ECO:0000256" key="13">
    <source>
        <dbReference type="PROSITE-ProRule" id="PRU00152"/>
    </source>
</evidence>
<evidence type="ECO:0000256" key="8">
    <source>
        <dbReference type="ARBA" id="ARBA00023069"/>
    </source>
</evidence>
<evidence type="ECO:0000256" key="6">
    <source>
        <dbReference type="ARBA" id="ARBA00022737"/>
    </source>
</evidence>
<dbReference type="CDD" id="cd00037">
    <property type="entry name" value="CLECT"/>
    <property type="match status" value="1"/>
</dbReference>
<dbReference type="InterPro" id="IPR002859">
    <property type="entry name" value="PKD/REJ-like"/>
</dbReference>
<dbReference type="InterPro" id="IPR022409">
    <property type="entry name" value="PKD/Chitinase_dom"/>
</dbReference>
<comment type="similarity">
    <text evidence="3">Belongs to the polycystin family.</text>
</comment>
<dbReference type="SUPFAM" id="SSF49299">
    <property type="entry name" value="PKD domain"/>
    <property type="match status" value="10"/>
</dbReference>
<keyword evidence="12" id="KW-0966">Cell projection</keyword>
<dbReference type="Pfam" id="PF02010">
    <property type="entry name" value="REJ"/>
    <property type="match status" value="1"/>
</dbReference>
<dbReference type="PROSITE" id="PS00615">
    <property type="entry name" value="C_TYPE_LECTIN_1"/>
    <property type="match status" value="1"/>
</dbReference>
<dbReference type="OMA" id="PWRQSYL"/>
<evidence type="ECO:0000259" key="18">
    <source>
        <dbReference type="PROSITE" id="PS51111"/>
    </source>
</evidence>
<dbReference type="Gene3D" id="2.60.60.20">
    <property type="entry name" value="PLAT/LH2 domain"/>
    <property type="match status" value="1"/>
</dbReference>
<dbReference type="InterPro" id="IPR013783">
    <property type="entry name" value="Ig-like_fold"/>
</dbReference>
<feature type="domain" description="PKD" evidence="16">
    <location>
        <begin position="1120"/>
        <end position="1175"/>
    </location>
</feature>
<evidence type="ECO:0000256" key="1">
    <source>
        <dbReference type="ARBA" id="ARBA00004138"/>
    </source>
</evidence>
<dbReference type="FunFam" id="2.60.60.20:FF:000012">
    <property type="entry name" value="polycystin-1 isoform X2"/>
    <property type="match status" value="1"/>
</dbReference>
<dbReference type="InterPro" id="IPR013122">
    <property type="entry name" value="PKD1_2_channel"/>
</dbReference>
<feature type="domain" description="PLAT" evidence="17">
    <location>
        <begin position="2988"/>
        <end position="3102"/>
    </location>
</feature>
<feature type="domain" description="REJ" evidence="18">
    <location>
        <begin position="2041"/>
        <end position="2729"/>
    </location>
</feature>